<sequence>MSLLGIAFIFSFLIQLYFQSKYFIPFIFHKSDHDFNKSSKKPVSVIICAHNELKNLKTNLISFLNQHYEDYEVILVNDRSKDGTKEWLNKVQLQNRKLKVIDIDKVPNHYNPKKYAITIGVKEANNEILLLSDADCKPSSSNWIDRMSSLFTNKIDIVLGVSLYHKGSGFLSQFINFETLQTALLYLSFAYKNSPYMGVGRNIGYRKSFFLKTNGFDGFQEIMGGDDDLWVNKNANKDNTEICISPDAITFSTPKSNWKEYLNQKKRHLSVGKYYKNKDKFKLGLFHFSQTLIWILLIFSLILGSRTEFLILSLTFLLRLIGQYVVFYKLSINFGILFRHYFLPITEFFFVGFYWIWGVYASLTKHHKWK</sequence>
<feature type="transmembrane region" description="Helical" evidence="1">
    <location>
        <begin position="6"/>
        <end position="28"/>
    </location>
</feature>
<keyword evidence="1" id="KW-1133">Transmembrane helix</keyword>
<dbReference type="Gene3D" id="3.90.550.10">
    <property type="entry name" value="Spore Coat Polysaccharide Biosynthesis Protein SpsA, Chain A"/>
    <property type="match status" value="1"/>
</dbReference>
<keyword evidence="3" id="KW-0808">Transferase</keyword>
<evidence type="ECO:0000313" key="3">
    <source>
        <dbReference type="EMBL" id="WMN06846.1"/>
    </source>
</evidence>
<feature type="transmembrane region" description="Helical" evidence="1">
    <location>
        <begin position="283"/>
        <end position="303"/>
    </location>
</feature>
<proteinExistence type="predicted"/>
<keyword evidence="1" id="KW-0472">Membrane</keyword>
<dbReference type="InterPro" id="IPR050834">
    <property type="entry name" value="Glycosyltransf_2"/>
</dbReference>
<protein>
    <submittedName>
        <fullName evidence="3">Glycosyltransferase</fullName>
        <ecNumber evidence="3">2.4.-.-</ecNumber>
    </submittedName>
</protein>
<reference evidence="3" key="1">
    <citation type="submission" date="2023-08" db="EMBL/GenBank/DDBJ databases">
        <title>Comparative genomics and taxonomic characterization of three novel marine species of genus Marivirga.</title>
        <authorList>
            <person name="Muhammad N."/>
            <person name="Kim S.-G."/>
        </authorList>
    </citation>
    <scope>NUCLEOTIDE SEQUENCE [LARGE SCALE GENOMIC DNA]</scope>
    <source>
        <strain evidence="3">ABR2-2</strain>
    </source>
</reference>
<name>A0AA51R8P7_9BACT</name>
<feature type="transmembrane region" description="Helical" evidence="1">
    <location>
        <begin position="309"/>
        <end position="328"/>
    </location>
</feature>
<organism evidence="3 4">
    <name type="scientific">Marivirga arenosa</name>
    <dbReference type="NCBI Taxonomy" id="3059076"/>
    <lineage>
        <taxon>Bacteria</taxon>
        <taxon>Pseudomonadati</taxon>
        <taxon>Bacteroidota</taxon>
        <taxon>Cytophagia</taxon>
        <taxon>Cytophagales</taxon>
        <taxon>Marivirgaceae</taxon>
        <taxon>Marivirga</taxon>
    </lineage>
</organism>
<dbReference type="PANTHER" id="PTHR43685">
    <property type="entry name" value="GLYCOSYLTRANSFERASE"/>
    <property type="match status" value="1"/>
</dbReference>
<dbReference type="AlphaFoldDB" id="A0AA51R8P7"/>
<feature type="domain" description="Glycosyltransferase 2-like" evidence="2">
    <location>
        <begin position="44"/>
        <end position="208"/>
    </location>
</feature>
<dbReference type="GO" id="GO:0016757">
    <property type="term" value="F:glycosyltransferase activity"/>
    <property type="evidence" value="ECO:0007669"/>
    <property type="project" value="UniProtKB-KW"/>
</dbReference>
<keyword evidence="3" id="KW-0328">Glycosyltransferase</keyword>
<feature type="transmembrane region" description="Helical" evidence="1">
    <location>
        <begin position="340"/>
        <end position="360"/>
    </location>
</feature>
<gene>
    <name evidence="3" type="ORF">QYS48_33955</name>
</gene>
<dbReference type="RefSeq" id="WP_308356815.1">
    <property type="nucleotide sequence ID" value="NZ_CP129970.2"/>
</dbReference>
<dbReference type="PANTHER" id="PTHR43685:SF3">
    <property type="entry name" value="SLR2126 PROTEIN"/>
    <property type="match status" value="1"/>
</dbReference>
<keyword evidence="4" id="KW-1185">Reference proteome</keyword>
<dbReference type="InterPro" id="IPR029044">
    <property type="entry name" value="Nucleotide-diphossugar_trans"/>
</dbReference>
<dbReference type="EMBL" id="CP129970">
    <property type="protein sequence ID" value="WMN06846.1"/>
    <property type="molecule type" value="Genomic_DNA"/>
</dbReference>
<dbReference type="InterPro" id="IPR001173">
    <property type="entry name" value="Glyco_trans_2-like"/>
</dbReference>
<keyword evidence="1" id="KW-0812">Transmembrane</keyword>
<dbReference type="Pfam" id="PF00535">
    <property type="entry name" value="Glycos_transf_2"/>
    <property type="match status" value="1"/>
</dbReference>
<evidence type="ECO:0000259" key="2">
    <source>
        <dbReference type="Pfam" id="PF00535"/>
    </source>
</evidence>
<evidence type="ECO:0000313" key="4">
    <source>
        <dbReference type="Proteomes" id="UP001244443"/>
    </source>
</evidence>
<dbReference type="EC" id="2.4.-.-" evidence="3"/>
<evidence type="ECO:0000256" key="1">
    <source>
        <dbReference type="SAM" id="Phobius"/>
    </source>
</evidence>
<accession>A0AA51R8P7</accession>
<dbReference type="Proteomes" id="UP001244443">
    <property type="component" value="Chromosome"/>
</dbReference>
<dbReference type="SUPFAM" id="SSF53448">
    <property type="entry name" value="Nucleotide-diphospho-sugar transferases"/>
    <property type="match status" value="1"/>
</dbReference>